<dbReference type="EMBL" id="BARS01018909">
    <property type="protein sequence ID" value="GAF86224.1"/>
    <property type="molecule type" value="Genomic_DNA"/>
</dbReference>
<evidence type="ECO:0000313" key="1">
    <source>
        <dbReference type="EMBL" id="GAF86224.1"/>
    </source>
</evidence>
<accession>X0SZ23</accession>
<protein>
    <submittedName>
        <fullName evidence="1">Uncharacterized protein</fullName>
    </submittedName>
</protein>
<sequence>VIKAIEFTCAQFKPLFLEHHQIIAVHYLGAVVMAKEGGNLPGVCPFQNVNII</sequence>
<feature type="non-terminal residue" evidence="1">
    <location>
        <position position="1"/>
    </location>
</feature>
<organism evidence="1">
    <name type="scientific">marine sediment metagenome</name>
    <dbReference type="NCBI Taxonomy" id="412755"/>
    <lineage>
        <taxon>unclassified sequences</taxon>
        <taxon>metagenomes</taxon>
        <taxon>ecological metagenomes</taxon>
    </lineage>
</organism>
<name>X0SZ23_9ZZZZ</name>
<comment type="caution">
    <text evidence="1">The sequence shown here is derived from an EMBL/GenBank/DDBJ whole genome shotgun (WGS) entry which is preliminary data.</text>
</comment>
<reference evidence="1" key="1">
    <citation type="journal article" date="2014" name="Front. Microbiol.">
        <title>High frequency of phylogenetically diverse reductive dehalogenase-homologous genes in deep subseafloor sedimentary metagenomes.</title>
        <authorList>
            <person name="Kawai M."/>
            <person name="Futagami T."/>
            <person name="Toyoda A."/>
            <person name="Takaki Y."/>
            <person name="Nishi S."/>
            <person name="Hori S."/>
            <person name="Arai W."/>
            <person name="Tsubouchi T."/>
            <person name="Morono Y."/>
            <person name="Uchiyama I."/>
            <person name="Ito T."/>
            <person name="Fujiyama A."/>
            <person name="Inagaki F."/>
            <person name="Takami H."/>
        </authorList>
    </citation>
    <scope>NUCLEOTIDE SEQUENCE</scope>
    <source>
        <strain evidence="1">Expedition CK06-06</strain>
    </source>
</reference>
<dbReference type="AlphaFoldDB" id="X0SZ23"/>
<gene>
    <name evidence="1" type="ORF">S01H1_30697</name>
</gene>
<proteinExistence type="predicted"/>